<evidence type="ECO:0000259" key="1">
    <source>
        <dbReference type="Pfam" id="PF00930"/>
    </source>
</evidence>
<protein>
    <recommendedName>
        <fullName evidence="1">Dipeptidylpeptidase IV N-terminal domain-containing protein</fullName>
    </recommendedName>
</protein>
<name>A0A383EMJ7_9ZZZZ</name>
<gene>
    <name evidence="2" type="ORF">METZ01_LOCUS510668</name>
</gene>
<dbReference type="SUPFAM" id="SSF82171">
    <property type="entry name" value="DPP6 N-terminal domain-like"/>
    <property type="match status" value="1"/>
</dbReference>
<dbReference type="GO" id="GO:0006508">
    <property type="term" value="P:proteolysis"/>
    <property type="evidence" value="ECO:0007669"/>
    <property type="project" value="InterPro"/>
</dbReference>
<dbReference type="AlphaFoldDB" id="A0A383EMJ7"/>
<feature type="non-terminal residue" evidence="2">
    <location>
        <position position="192"/>
    </location>
</feature>
<dbReference type="EMBL" id="UINC01227074">
    <property type="protein sequence ID" value="SVE57814.1"/>
    <property type="molecule type" value="Genomic_DNA"/>
</dbReference>
<dbReference type="Pfam" id="PF00930">
    <property type="entry name" value="DPPIV_N"/>
    <property type="match status" value="1"/>
</dbReference>
<accession>A0A383EMJ7</accession>
<evidence type="ECO:0000313" key="2">
    <source>
        <dbReference type="EMBL" id="SVE57814.1"/>
    </source>
</evidence>
<dbReference type="InterPro" id="IPR002469">
    <property type="entry name" value="Peptidase_S9B_N"/>
</dbReference>
<sequence length="192" mass="21391">MRYFSVIICVLALYGGLSAQQDQRNVVTEEDYARAESFLAQHTNPLVFGGSVSPQWLSDGRFWFRSINPEGETYLLVDPIRRSREPAFDHQRLADMLTGMTGRIIEPSGLPLEDMWIEDGTLVALMAGGRDLLCDLSRYACKFLDGDVPAFSRDEAVSPDGKSVVFIKDHNLWLRSLDTGGESPLTTDGVED</sequence>
<dbReference type="Gene3D" id="2.140.10.30">
    <property type="entry name" value="Dipeptidylpeptidase IV, N-terminal domain"/>
    <property type="match status" value="1"/>
</dbReference>
<feature type="domain" description="Dipeptidylpeptidase IV N-terminal" evidence="1">
    <location>
        <begin position="135"/>
        <end position="191"/>
    </location>
</feature>
<proteinExistence type="predicted"/>
<reference evidence="2" key="1">
    <citation type="submission" date="2018-05" db="EMBL/GenBank/DDBJ databases">
        <authorList>
            <person name="Lanie J.A."/>
            <person name="Ng W.-L."/>
            <person name="Kazmierczak K.M."/>
            <person name="Andrzejewski T.M."/>
            <person name="Davidsen T.M."/>
            <person name="Wayne K.J."/>
            <person name="Tettelin H."/>
            <person name="Glass J.I."/>
            <person name="Rusch D."/>
            <person name="Podicherti R."/>
            <person name="Tsui H.-C.T."/>
            <person name="Winkler M.E."/>
        </authorList>
    </citation>
    <scope>NUCLEOTIDE SEQUENCE</scope>
</reference>
<organism evidence="2">
    <name type="scientific">marine metagenome</name>
    <dbReference type="NCBI Taxonomy" id="408172"/>
    <lineage>
        <taxon>unclassified sequences</taxon>
        <taxon>metagenomes</taxon>
        <taxon>ecological metagenomes</taxon>
    </lineage>
</organism>